<dbReference type="AlphaFoldDB" id="A0A919UIC6"/>
<dbReference type="Proteomes" id="UP000652354">
    <property type="component" value="Unassembled WGS sequence"/>
</dbReference>
<keyword evidence="4" id="KW-1185">Reference proteome</keyword>
<evidence type="ECO:0000313" key="4">
    <source>
        <dbReference type="Proteomes" id="UP000652354"/>
    </source>
</evidence>
<sequence length="140" mass="14811">MAEDKQGIGNMPVGVAFVGVLSILNGIAAIVIGGLWLWASGDADVLGEVDTSADEATIYGWTALVLGVIIVLVSVGLLRGSRFARFLVLTLMVLRIGADVFALIMVDGYSVVQAVIGIAWALLIIVMLTTRKASSYFLQR</sequence>
<evidence type="ECO:0000313" key="3">
    <source>
        <dbReference type="EMBL" id="GIG53261.1"/>
    </source>
</evidence>
<organism evidence="3 4">
    <name type="scientific">Demequina activiva</name>
    <dbReference type="NCBI Taxonomy" id="1582364"/>
    <lineage>
        <taxon>Bacteria</taxon>
        <taxon>Bacillati</taxon>
        <taxon>Actinomycetota</taxon>
        <taxon>Actinomycetes</taxon>
        <taxon>Micrococcales</taxon>
        <taxon>Demequinaceae</taxon>
        <taxon>Demequina</taxon>
    </lineage>
</organism>
<feature type="domain" description="DUF7144" evidence="2">
    <location>
        <begin position="15"/>
        <end position="132"/>
    </location>
</feature>
<evidence type="ECO:0000256" key="1">
    <source>
        <dbReference type="SAM" id="Phobius"/>
    </source>
</evidence>
<accession>A0A919UIC6</accession>
<feature type="transmembrane region" description="Helical" evidence="1">
    <location>
        <begin position="58"/>
        <end position="79"/>
    </location>
</feature>
<gene>
    <name evidence="3" type="ORF">Dac01nite_00130</name>
</gene>
<feature type="transmembrane region" description="Helical" evidence="1">
    <location>
        <begin position="111"/>
        <end position="130"/>
    </location>
</feature>
<evidence type="ECO:0000259" key="2">
    <source>
        <dbReference type="Pfam" id="PF23636"/>
    </source>
</evidence>
<keyword evidence="1" id="KW-1133">Transmembrane helix</keyword>
<dbReference type="EMBL" id="BONR01000001">
    <property type="protein sequence ID" value="GIG53261.1"/>
    <property type="molecule type" value="Genomic_DNA"/>
</dbReference>
<feature type="transmembrane region" description="Helical" evidence="1">
    <location>
        <begin position="86"/>
        <end position="105"/>
    </location>
</feature>
<feature type="transmembrane region" description="Helical" evidence="1">
    <location>
        <begin position="12"/>
        <end position="38"/>
    </location>
</feature>
<keyword evidence="1" id="KW-0812">Transmembrane</keyword>
<dbReference type="InterPro" id="IPR055568">
    <property type="entry name" value="DUF7144"/>
</dbReference>
<keyword evidence="1" id="KW-0472">Membrane</keyword>
<reference evidence="3" key="1">
    <citation type="submission" date="2021-01" db="EMBL/GenBank/DDBJ databases">
        <title>Whole genome shotgun sequence of Demequina activiva NBRC 110675.</title>
        <authorList>
            <person name="Komaki H."/>
            <person name="Tamura T."/>
        </authorList>
    </citation>
    <scope>NUCLEOTIDE SEQUENCE</scope>
    <source>
        <strain evidence="3">NBRC 110675</strain>
    </source>
</reference>
<comment type="caution">
    <text evidence="3">The sequence shown here is derived from an EMBL/GenBank/DDBJ whole genome shotgun (WGS) entry which is preliminary data.</text>
</comment>
<dbReference type="Pfam" id="PF23636">
    <property type="entry name" value="DUF7144"/>
    <property type="match status" value="1"/>
</dbReference>
<proteinExistence type="predicted"/>
<protein>
    <recommendedName>
        <fullName evidence="2">DUF7144 domain-containing protein</fullName>
    </recommendedName>
</protein>
<name>A0A919UIC6_9MICO</name>
<dbReference type="RefSeq" id="WP_203652746.1">
    <property type="nucleotide sequence ID" value="NZ_BONR01000001.1"/>
</dbReference>